<evidence type="ECO:0000313" key="2">
    <source>
        <dbReference type="EMBL" id="CAK71784.1"/>
    </source>
</evidence>
<dbReference type="InParanoid" id="A0CLW7"/>
<keyword evidence="3" id="KW-1185">Reference proteome</keyword>
<organism evidence="2 3">
    <name type="scientific">Paramecium tetraurelia</name>
    <dbReference type="NCBI Taxonomy" id="5888"/>
    <lineage>
        <taxon>Eukaryota</taxon>
        <taxon>Sar</taxon>
        <taxon>Alveolata</taxon>
        <taxon>Ciliophora</taxon>
        <taxon>Intramacronucleata</taxon>
        <taxon>Oligohymenophorea</taxon>
        <taxon>Peniculida</taxon>
        <taxon>Parameciidae</taxon>
        <taxon>Paramecium</taxon>
    </lineage>
</organism>
<dbReference type="Proteomes" id="UP000000600">
    <property type="component" value="Unassembled WGS sequence"/>
</dbReference>
<dbReference type="RefSeq" id="XP_001439181.1">
    <property type="nucleotide sequence ID" value="XM_001439144.1"/>
</dbReference>
<name>A0CLW7_PARTE</name>
<feature type="coiled-coil region" evidence="1">
    <location>
        <begin position="89"/>
        <end position="169"/>
    </location>
</feature>
<reference evidence="2 3" key="1">
    <citation type="journal article" date="2006" name="Nature">
        <title>Global trends of whole-genome duplications revealed by the ciliate Paramecium tetraurelia.</title>
        <authorList>
            <consortium name="Genoscope"/>
            <person name="Aury J.-M."/>
            <person name="Jaillon O."/>
            <person name="Duret L."/>
            <person name="Noel B."/>
            <person name="Jubin C."/>
            <person name="Porcel B.M."/>
            <person name="Segurens B."/>
            <person name="Daubin V."/>
            <person name="Anthouard V."/>
            <person name="Aiach N."/>
            <person name="Arnaiz O."/>
            <person name="Billaut A."/>
            <person name="Beisson J."/>
            <person name="Blanc I."/>
            <person name="Bouhouche K."/>
            <person name="Camara F."/>
            <person name="Duharcourt S."/>
            <person name="Guigo R."/>
            <person name="Gogendeau D."/>
            <person name="Katinka M."/>
            <person name="Keller A.-M."/>
            <person name="Kissmehl R."/>
            <person name="Klotz C."/>
            <person name="Koll F."/>
            <person name="Le Moue A."/>
            <person name="Lepere C."/>
            <person name="Malinsky S."/>
            <person name="Nowacki M."/>
            <person name="Nowak J.K."/>
            <person name="Plattner H."/>
            <person name="Poulain J."/>
            <person name="Ruiz F."/>
            <person name="Serrano V."/>
            <person name="Zagulski M."/>
            <person name="Dessen P."/>
            <person name="Betermier M."/>
            <person name="Weissenbach J."/>
            <person name="Scarpelli C."/>
            <person name="Schachter V."/>
            <person name="Sperling L."/>
            <person name="Meyer E."/>
            <person name="Cohen J."/>
            <person name="Wincker P."/>
        </authorList>
    </citation>
    <scope>NUCLEOTIDE SEQUENCE [LARGE SCALE GENOMIC DNA]</scope>
    <source>
        <strain evidence="2 3">Stock d4-2</strain>
    </source>
</reference>
<evidence type="ECO:0000256" key="1">
    <source>
        <dbReference type="SAM" id="Coils"/>
    </source>
</evidence>
<gene>
    <name evidence="2" type="ORF">GSPATT00038709001</name>
</gene>
<proteinExistence type="predicted"/>
<evidence type="ECO:0000313" key="3">
    <source>
        <dbReference type="Proteomes" id="UP000000600"/>
    </source>
</evidence>
<sequence length="317" mass="37967">MDQQQDLKELIQLYNSAAQLKRKAEKKLIRFTDCLTEEDKITCGIDLIDEINTIRQKIKQERREKADNSVRNSYISLQNSMSENNLTLRKQLNEKSMMLEQEKINFREQIEASQFQLNKLKQELEILRDSNLDEINQLILKNQQLDEIINQLNKELIQTQNKLQIYKDEEERKKQFYYLIENLKTAIINNYDNIIPTPLKDAAKPNEMSNKCEQQEEDKPLNEQNLIQNKMKQLYQIFSDKQKSLHLQAEEQFIQIESGITNMEEFLQRIIDQEETLKEKNKFRSLGTSQDLTHHQYFEDNEHQDSKYKILNKIYQN</sequence>
<keyword evidence="1" id="KW-0175">Coiled coil</keyword>
<dbReference type="GeneID" id="5024966"/>
<dbReference type="KEGG" id="ptm:GSPATT00038709001"/>
<protein>
    <submittedName>
        <fullName evidence="2">Uncharacterized protein</fullName>
    </submittedName>
</protein>
<accession>A0CLW7</accession>
<dbReference type="HOGENOM" id="CLU_878416_0_0_1"/>
<dbReference type="EMBL" id="CT868107">
    <property type="protein sequence ID" value="CAK71784.1"/>
    <property type="molecule type" value="Genomic_DNA"/>
</dbReference>
<dbReference type="AlphaFoldDB" id="A0CLW7"/>